<dbReference type="RefSeq" id="WP_028904744.1">
    <property type="nucleotide sequence ID" value="NZ_AP014597.1"/>
</dbReference>
<accession>A0A0T7AN09</accession>
<dbReference type="Proteomes" id="UP000217431">
    <property type="component" value="Chromosome I"/>
</dbReference>
<proteinExistence type="predicted"/>
<reference evidence="2 4" key="1">
    <citation type="journal article" date="2016" name="DNA Res.">
        <title>The complete genome sequencing of Prevotella intermedia strain OMA14 and a subsequent fine-scale, intra-species genomic comparison reveal an unusual amplification of conjugative and mobile transposons and identify a novel Prevotella-lineage-specific repeat.</title>
        <authorList>
            <person name="Naito M."/>
            <person name="Ogura Y."/>
            <person name="Itoh T."/>
            <person name="Shoji M."/>
            <person name="Okamoto M."/>
            <person name="Hayashi T."/>
            <person name="Nakayama K."/>
        </authorList>
    </citation>
    <scope>NUCLEOTIDE SEQUENCE [LARGE SCALE GENOMIC DNA]</scope>
    <source>
        <strain evidence="2 4">OMA14</strain>
    </source>
</reference>
<dbReference type="EMBL" id="AP014597">
    <property type="protein sequence ID" value="BAU18354.1"/>
    <property type="molecule type" value="Genomic_DNA"/>
</dbReference>
<dbReference type="Proteomes" id="UP000229111">
    <property type="component" value="Unassembled WGS sequence"/>
</dbReference>
<evidence type="ECO:0000313" key="3">
    <source>
        <dbReference type="EMBL" id="PIK18502.1"/>
    </source>
</evidence>
<evidence type="ECO:0000313" key="5">
    <source>
        <dbReference type="Proteomes" id="UP000229111"/>
    </source>
</evidence>
<protein>
    <submittedName>
        <fullName evidence="2">Uncharacterized protein</fullName>
    </submittedName>
</protein>
<dbReference type="STRING" id="28131.BWX40_08175"/>
<reference evidence="3 5" key="2">
    <citation type="submission" date="2017-11" db="EMBL/GenBank/DDBJ databases">
        <title>Genome sequencing of Prevotella intermedia KCOM 1101.</title>
        <authorList>
            <person name="Kook J.-K."/>
            <person name="Park S.-N."/>
            <person name="Lim Y.K."/>
        </authorList>
    </citation>
    <scope>NUCLEOTIDE SEQUENCE [LARGE SCALE GENOMIC DNA]</scope>
    <source>
        <strain evidence="3 5">KCOM 1101</strain>
    </source>
</reference>
<dbReference type="GeneID" id="34515625"/>
<gene>
    <name evidence="3" type="ORF">CTI16_05140</name>
    <name evidence="1" type="ORF">PIOMA14_I_0231</name>
    <name evidence="2" type="ORF">PIOMA14_I_1846</name>
</gene>
<evidence type="ECO:0000313" key="1">
    <source>
        <dbReference type="EMBL" id="BAU16740.1"/>
    </source>
</evidence>
<organism evidence="2 4">
    <name type="scientific">Prevotella intermedia</name>
    <dbReference type="NCBI Taxonomy" id="28131"/>
    <lineage>
        <taxon>Bacteria</taxon>
        <taxon>Pseudomonadati</taxon>
        <taxon>Bacteroidota</taxon>
        <taxon>Bacteroidia</taxon>
        <taxon>Bacteroidales</taxon>
        <taxon>Prevotellaceae</taxon>
        <taxon>Prevotella</taxon>
    </lineage>
</organism>
<evidence type="ECO:0000313" key="4">
    <source>
        <dbReference type="Proteomes" id="UP000217431"/>
    </source>
</evidence>
<name>A0A0T7AN09_PREIN</name>
<evidence type="ECO:0000313" key="2">
    <source>
        <dbReference type="EMBL" id="BAU18354.1"/>
    </source>
</evidence>
<dbReference type="EMBL" id="PEKM01000001">
    <property type="protein sequence ID" value="PIK18502.1"/>
    <property type="molecule type" value="Genomic_DNA"/>
</dbReference>
<dbReference type="EMBL" id="AP014597">
    <property type="protein sequence ID" value="BAU16740.1"/>
    <property type="molecule type" value="Genomic_DNA"/>
</dbReference>
<dbReference type="AlphaFoldDB" id="A0A0T7AN09"/>
<sequence length="354" mass="41979">MEIRTDIKKIIFQYADIEIGMEHEQREKYLRFQRNVEKIFGLKVGMDEYNKLCGVLALNHTCEQNLMMDNTFHVTEYQPSMSPRIYITLHLGCYEEIAYYLINKEGKICVPVTERVYMHEIEHYNANLGKRGIKPSQLVFVNIESNTGLRQMIRYAQAGYSLLCYIDGNSGIGGMTRSDSKLERIHFFNTTIHVRKGIEYIVRILNRKVVPIYTYIEDINYQLKIVLMPPIEKIPCHSLTASLWQSFLHVIWNYYWQWEAWLYVDEFIEQSAERESEQSRYMLNTDRYLPLIKSSICYYYDRKTNNLVKVGKRLFRLLSDLEQSSISSYSELIKYIPNETLVNDILTKKLIIRI</sequence>